<accession>A0A0F9A942</accession>
<proteinExistence type="predicted"/>
<comment type="caution">
    <text evidence="1">The sequence shown here is derived from an EMBL/GenBank/DDBJ whole genome shotgun (WGS) entry which is preliminary data.</text>
</comment>
<organism evidence="1">
    <name type="scientific">marine sediment metagenome</name>
    <dbReference type="NCBI Taxonomy" id="412755"/>
    <lineage>
        <taxon>unclassified sequences</taxon>
        <taxon>metagenomes</taxon>
        <taxon>ecological metagenomes</taxon>
    </lineage>
</organism>
<protein>
    <submittedName>
        <fullName evidence="1">Uncharacterized protein</fullName>
    </submittedName>
</protein>
<evidence type="ECO:0000313" key="1">
    <source>
        <dbReference type="EMBL" id="KKL05995.1"/>
    </source>
</evidence>
<sequence>MISPPTVDEIRHQLGLSETAAPLLRAWWGDIERWEREQCAQVADAVVRVSERGGQLQHGWGARVVAAQIRRRR</sequence>
<reference evidence="1" key="1">
    <citation type="journal article" date="2015" name="Nature">
        <title>Complex archaea that bridge the gap between prokaryotes and eukaryotes.</title>
        <authorList>
            <person name="Spang A."/>
            <person name="Saw J.H."/>
            <person name="Jorgensen S.L."/>
            <person name="Zaremba-Niedzwiedzka K."/>
            <person name="Martijn J."/>
            <person name="Lind A.E."/>
            <person name="van Eijk R."/>
            <person name="Schleper C."/>
            <person name="Guy L."/>
            <person name="Ettema T.J."/>
        </authorList>
    </citation>
    <scope>NUCLEOTIDE SEQUENCE</scope>
</reference>
<gene>
    <name evidence="1" type="ORF">LCGC14_2600510</name>
</gene>
<dbReference type="EMBL" id="LAZR01043897">
    <property type="protein sequence ID" value="KKL05995.1"/>
    <property type="molecule type" value="Genomic_DNA"/>
</dbReference>
<dbReference type="AlphaFoldDB" id="A0A0F9A942"/>
<name>A0A0F9A942_9ZZZZ</name>